<feature type="compositionally biased region" description="Basic and acidic residues" evidence="3">
    <location>
        <begin position="240"/>
        <end position="255"/>
    </location>
</feature>
<dbReference type="SUPFAM" id="SSF48498">
    <property type="entry name" value="Tetracyclin repressor-like, C-terminal domain"/>
    <property type="match status" value="1"/>
</dbReference>
<feature type="compositionally biased region" description="Basic residues" evidence="3">
    <location>
        <begin position="188"/>
        <end position="204"/>
    </location>
</feature>
<evidence type="ECO:0000256" key="3">
    <source>
        <dbReference type="SAM" id="MobiDB-lite"/>
    </source>
</evidence>
<dbReference type="EMBL" id="BSTI01000038">
    <property type="protein sequence ID" value="GLY71496.1"/>
    <property type="molecule type" value="Genomic_DNA"/>
</dbReference>
<feature type="region of interest" description="Disordered" evidence="3">
    <location>
        <begin position="134"/>
        <end position="263"/>
    </location>
</feature>
<feature type="compositionally biased region" description="Low complexity" evidence="3">
    <location>
        <begin position="160"/>
        <end position="178"/>
    </location>
</feature>
<dbReference type="InterPro" id="IPR036271">
    <property type="entry name" value="Tet_transcr_reg_TetR-rel_C_sf"/>
</dbReference>
<feature type="domain" description="HTH-type transcriptional regulator MT1864/Rv1816-like C-terminal" evidence="4">
    <location>
        <begin position="30"/>
        <end position="121"/>
    </location>
</feature>
<keyword evidence="1" id="KW-0805">Transcription regulation</keyword>
<gene>
    <name evidence="5" type="ORF">Atai01_81150</name>
</gene>
<dbReference type="AlphaFoldDB" id="A0A9W6VMF9"/>
<dbReference type="Gene3D" id="1.10.357.10">
    <property type="entry name" value="Tetracycline Repressor, domain 2"/>
    <property type="match status" value="1"/>
</dbReference>
<keyword evidence="2" id="KW-0804">Transcription</keyword>
<protein>
    <recommendedName>
        <fullName evidence="4">HTH-type transcriptional regulator MT1864/Rv1816-like C-terminal domain-containing protein</fullName>
    </recommendedName>
</protein>
<organism evidence="5 6">
    <name type="scientific">Amycolatopsis taiwanensis</name>
    <dbReference type="NCBI Taxonomy" id="342230"/>
    <lineage>
        <taxon>Bacteria</taxon>
        <taxon>Bacillati</taxon>
        <taxon>Actinomycetota</taxon>
        <taxon>Actinomycetes</taxon>
        <taxon>Pseudonocardiales</taxon>
        <taxon>Pseudonocardiaceae</taxon>
        <taxon>Amycolatopsis</taxon>
    </lineage>
</organism>
<name>A0A9W6VMF9_9PSEU</name>
<dbReference type="Proteomes" id="UP001165136">
    <property type="component" value="Unassembled WGS sequence"/>
</dbReference>
<dbReference type="Pfam" id="PF13305">
    <property type="entry name" value="TetR_C_33"/>
    <property type="match status" value="1"/>
</dbReference>
<keyword evidence="6" id="KW-1185">Reference proteome</keyword>
<comment type="caution">
    <text evidence="5">The sequence shown here is derived from an EMBL/GenBank/DDBJ whole genome shotgun (WGS) entry which is preliminary data.</text>
</comment>
<evidence type="ECO:0000313" key="5">
    <source>
        <dbReference type="EMBL" id="GLY71496.1"/>
    </source>
</evidence>
<evidence type="ECO:0000256" key="2">
    <source>
        <dbReference type="ARBA" id="ARBA00023163"/>
    </source>
</evidence>
<dbReference type="InterPro" id="IPR025996">
    <property type="entry name" value="MT1864/Rv1816-like_C"/>
</dbReference>
<reference evidence="5" key="1">
    <citation type="submission" date="2023-03" db="EMBL/GenBank/DDBJ databases">
        <title>Amycolatopsis taiwanensis NBRC 103393.</title>
        <authorList>
            <person name="Ichikawa N."/>
            <person name="Sato H."/>
            <person name="Tonouchi N."/>
        </authorList>
    </citation>
    <scope>NUCLEOTIDE SEQUENCE</scope>
    <source>
        <strain evidence="5">NBRC 103393</strain>
    </source>
</reference>
<accession>A0A9W6VMF9</accession>
<feature type="compositionally biased region" description="Polar residues" evidence="3">
    <location>
        <begin position="216"/>
        <end position="230"/>
    </location>
</feature>
<evidence type="ECO:0000313" key="6">
    <source>
        <dbReference type="Proteomes" id="UP001165136"/>
    </source>
</evidence>
<evidence type="ECO:0000256" key="1">
    <source>
        <dbReference type="ARBA" id="ARBA00023015"/>
    </source>
</evidence>
<evidence type="ECO:0000259" key="4">
    <source>
        <dbReference type="Pfam" id="PF13305"/>
    </source>
</evidence>
<proteinExistence type="predicted"/>
<sequence length="321" mass="34552">MFVCLEASRRFGQQLATVERTDDPVDDLYRLGLAYREFAVGNPHLYAVLFSGPIPGCEPDDAARQESLDNFTPLANPVHAAIAAGKIVDEPATVAMGLWAIVHGLVSLELGGNLPEGLDPAAQQRLRIPLLVPPATQPQHKPQARTDAVAAGKAGHTAMSPRKSSTNSSPPSKTAGTPCPTPPPRTTNRWHRLSPLRRYSGHHHPALETPMPATKNIPTTQRDAAQSCSRNAPPAATEPGRQRSHEIDSRNEKTPPARTNGSIEGDHYGVELRELEPPAPSLPASLACKNREAAGKTGAIRCRWMPLRKQVCSRIAPAKTV</sequence>